<dbReference type="GO" id="GO:0006352">
    <property type="term" value="P:DNA-templated transcription initiation"/>
    <property type="evidence" value="ECO:0007669"/>
    <property type="project" value="InterPro"/>
</dbReference>
<gene>
    <name evidence="7" type="ORF">H9826_02650</name>
</gene>
<reference evidence="7" key="2">
    <citation type="submission" date="2021-04" db="EMBL/GenBank/DDBJ databases">
        <authorList>
            <person name="Gilroy R."/>
        </authorList>
    </citation>
    <scope>NUCLEOTIDE SEQUENCE</scope>
    <source>
        <strain evidence="7">CHK33-7979</strain>
    </source>
</reference>
<organism evidence="7 8">
    <name type="scientific">Candidatus Intestinimonas merdavium</name>
    <dbReference type="NCBI Taxonomy" id="2838622"/>
    <lineage>
        <taxon>Bacteria</taxon>
        <taxon>Bacillati</taxon>
        <taxon>Bacillota</taxon>
        <taxon>Clostridia</taxon>
        <taxon>Eubacteriales</taxon>
        <taxon>Intestinimonas</taxon>
    </lineage>
</organism>
<proteinExistence type="inferred from homology"/>
<comment type="caution">
    <text evidence="7">The sequence shown here is derived from an EMBL/GenBank/DDBJ whole genome shotgun (WGS) entry which is preliminary data.</text>
</comment>
<dbReference type="PANTHER" id="PTHR43133">
    <property type="entry name" value="RNA POLYMERASE ECF-TYPE SIGMA FACTO"/>
    <property type="match status" value="1"/>
</dbReference>
<dbReference type="InterPro" id="IPR039425">
    <property type="entry name" value="RNA_pol_sigma-70-like"/>
</dbReference>
<evidence type="ECO:0000313" key="8">
    <source>
        <dbReference type="Proteomes" id="UP000886824"/>
    </source>
</evidence>
<dbReference type="InterPro" id="IPR007627">
    <property type="entry name" value="RNA_pol_sigma70_r2"/>
</dbReference>
<protein>
    <submittedName>
        <fullName evidence="7">Sigma-70 family RNA polymerase sigma factor</fullName>
    </submittedName>
</protein>
<dbReference type="Proteomes" id="UP000886824">
    <property type="component" value="Unassembled WGS sequence"/>
</dbReference>
<keyword evidence="2" id="KW-0805">Transcription regulation</keyword>
<keyword evidence="5" id="KW-0804">Transcription</keyword>
<dbReference type="SUPFAM" id="SSF88946">
    <property type="entry name" value="Sigma2 domain of RNA polymerase sigma factors"/>
    <property type="match status" value="1"/>
</dbReference>
<name>A0A9D1Z2L8_9FIRM</name>
<dbReference type="EMBL" id="DXCX01000028">
    <property type="protein sequence ID" value="HIY72864.1"/>
    <property type="molecule type" value="Genomic_DNA"/>
</dbReference>
<dbReference type="PANTHER" id="PTHR43133:SF8">
    <property type="entry name" value="RNA POLYMERASE SIGMA FACTOR HI_1459-RELATED"/>
    <property type="match status" value="1"/>
</dbReference>
<dbReference type="Pfam" id="PF04542">
    <property type="entry name" value="Sigma70_r2"/>
    <property type="match status" value="1"/>
</dbReference>
<dbReference type="GO" id="GO:0016987">
    <property type="term" value="F:sigma factor activity"/>
    <property type="evidence" value="ECO:0007669"/>
    <property type="project" value="UniProtKB-KW"/>
</dbReference>
<evidence type="ECO:0000256" key="3">
    <source>
        <dbReference type="ARBA" id="ARBA00023082"/>
    </source>
</evidence>
<dbReference type="Gene3D" id="1.10.1740.10">
    <property type="match status" value="1"/>
</dbReference>
<dbReference type="Gene3D" id="1.10.10.10">
    <property type="entry name" value="Winged helix-like DNA-binding domain superfamily/Winged helix DNA-binding domain"/>
    <property type="match status" value="1"/>
</dbReference>
<feature type="domain" description="RNA polymerase sigma-70 region 2" evidence="6">
    <location>
        <begin position="14"/>
        <end position="80"/>
    </location>
</feature>
<dbReference type="InterPro" id="IPR036388">
    <property type="entry name" value="WH-like_DNA-bd_sf"/>
</dbReference>
<comment type="similarity">
    <text evidence="1">Belongs to the sigma-70 factor family. ECF subfamily.</text>
</comment>
<keyword evidence="3" id="KW-0731">Sigma factor</keyword>
<dbReference type="InterPro" id="IPR013324">
    <property type="entry name" value="RNA_pol_sigma_r3/r4-like"/>
</dbReference>
<evidence type="ECO:0000313" key="7">
    <source>
        <dbReference type="EMBL" id="HIY72864.1"/>
    </source>
</evidence>
<dbReference type="SUPFAM" id="SSF88659">
    <property type="entry name" value="Sigma3 and sigma4 domains of RNA polymerase sigma factors"/>
    <property type="match status" value="1"/>
</dbReference>
<evidence type="ECO:0000259" key="6">
    <source>
        <dbReference type="Pfam" id="PF04542"/>
    </source>
</evidence>
<dbReference type="AlphaFoldDB" id="A0A9D1Z2L8"/>
<evidence type="ECO:0000256" key="2">
    <source>
        <dbReference type="ARBA" id="ARBA00023015"/>
    </source>
</evidence>
<dbReference type="InterPro" id="IPR013325">
    <property type="entry name" value="RNA_pol_sigma_r2"/>
</dbReference>
<evidence type="ECO:0000256" key="1">
    <source>
        <dbReference type="ARBA" id="ARBA00010641"/>
    </source>
</evidence>
<dbReference type="GO" id="GO:0003677">
    <property type="term" value="F:DNA binding"/>
    <property type="evidence" value="ECO:0007669"/>
    <property type="project" value="UniProtKB-KW"/>
</dbReference>
<evidence type="ECO:0000256" key="5">
    <source>
        <dbReference type="ARBA" id="ARBA00023163"/>
    </source>
</evidence>
<evidence type="ECO:0000256" key="4">
    <source>
        <dbReference type="ARBA" id="ARBA00023125"/>
    </source>
</evidence>
<accession>A0A9D1Z2L8</accession>
<keyword evidence="4" id="KW-0238">DNA-binding</keyword>
<sequence length="164" mass="18980">MGNPIPDEEQITKLYQEMYGRMVAYASSVLGDRNLAEEVVQDTFCIFCMKAEDALRHENPQGWLMRTLQNVMRNMQRHRAAMNRLILKSLQAQDLEELLVYDEKDVDLLYGDLAARADFQLLKRVVLDGCTMLEAAEEYGITVEACKKRIQRLRAHLKKKLSDL</sequence>
<reference evidence="7" key="1">
    <citation type="journal article" date="2021" name="PeerJ">
        <title>Extensive microbial diversity within the chicken gut microbiome revealed by metagenomics and culture.</title>
        <authorList>
            <person name="Gilroy R."/>
            <person name="Ravi A."/>
            <person name="Getino M."/>
            <person name="Pursley I."/>
            <person name="Horton D.L."/>
            <person name="Alikhan N.F."/>
            <person name="Baker D."/>
            <person name="Gharbi K."/>
            <person name="Hall N."/>
            <person name="Watson M."/>
            <person name="Adriaenssens E.M."/>
            <person name="Foster-Nyarko E."/>
            <person name="Jarju S."/>
            <person name="Secka A."/>
            <person name="Antonio M."/>
            <person name="Oren A."/>
            <person name="Chaudhuri R.R."/>
            <person name="La Ragione R."/>
            <person name="Hildebrand F."/>
            <person name="Pallen M.J."/>
        </authorList>
    </citation>
    <scope>NUCLEOTIDE SEQUENCE</scope>
    <source>
        <strain evidence="7">CHK33-7979</strain>
    </source>
</reference>